<organism evidence="1 2">
    <name type="scientific">Phanerochaete carnosa (strain HHB-10118-sp)</name>
    <name type="common">White-rot fungus</name>
    <name type="synonym">Peniophora carnosa</name>
    <dbReference type="NCBI Taxonomy" id="650164"/>
    <lineage>
        <taxon>Eukaryota</taxon>
        <taxon>Fungi</taxon>
        <taxon>Dikarya</taxon>
        <taxon>Basidiomycota</taxon>
        <taxon>Agaricomycotina</taxon>
        <taxon>Agaricomycetes</taxon>
        <taxon>Polyporales</taxon>
        <taxon>Phanerochaetaceae</taxon>
        <taxon>Phanerochaete</taxon>
    </lineage>
</organism>
<reference evidence="1 2" key="1">
    <citation type="journal article" date="2012" name="BMC Genomics">
        <title>Comparative genomics of the white-rot fungi, Phanerochaete carnosa and P. chrysosporium, to elucidate the genetic basis of the distinct wood types they colonize.</title>
        <authorList>
            <person name="Suzuki H."/>
            <person name="MacDonald J."/>
            <person name="Syed K."/>
            <person name="Salamov A."/>
            <person name="Hori C."/>
            <person name="Aerts A."/>
            <person name="Henrissat B."/>
            <person name="Wiebenga A."/>
            <person name="vanKuyk P.A."/>
            <person name="Barry K."/>
            <person name="Lindquist E."/>
            <person name="LaButti K."/>
            <person name="Lapidus A."/>
            <person name="Lucas S."/>
            <person name="Coutinho P."/>
            <person name="Gong Y."/>
            <person name="Samejima M."/>
            <person name="Mahadevan R."/>
            <person name="Abou-Zaid M."/>
            <person name="de Vries R.P."/>
            <person name="Igarashi K."/>
            <person name="Yadav J.S."/>
            <person name="Grigoriev I.V."/>
            <person name="Master E.R."/>
        </authorList>
    </citation>
    <scope>NUCLEOTIDE SEQUENCE [LARGE SCALE GENOMIC DNA]</scope>
    <source>
        <strain evidence="1 2">HHB-10118-sp</strain>
    </source>
</reference>
<keyword evidence="2" id="KW-1185">Reference proteome</keyword>
<dbReference type="GeneID" id="18909908"/>
<dbReference type="EMBL" id="JH930468">
    <property type="protein sequence ID" value="EKM60301.1"/>
    <property type="molecule type" value="Genomic_DNA"/>
</dbReference>
<proteinExistence type="predicted"/>
<dbReference type="RefSeq" id="XP_007389772.1">
    <property type="nucleotide sequence ID" value="XM_007389710.1"/>
</dbReference>
<dbReference type="InParanoid" id="K5VBN0"/>
<protein>
    <recommendedName>
        <fullName evidence="3">F-box domain-containing protein</fullName>
    </recommendedName>
</protein>
<dbReference type="OrthoDB" id="2754196at2759"/>
<name>K5VBN0_PHACS</name>
<dbReference type="KEGG" id="pco:PHACADRAFT_179654"/>
<sequence>MSSLTDITVAEGYTLSTSPISKLAPELLAEVFHWCILNVAAARLMNTAPPLAPYSWLTIRHVCHTWRDVALAFPELSTHIWLTRPECVIDMLGRSGTLPLHIHSVERFYMNPTEEAEMLHMVLSQFERVADASFVLAEEILRSYKPDPQLKKHTVRASQLRSLKLYIWRANPSWRPPWLLFAGFDFPALRELTCVHTNIAMLHTLVAPRLCHLRLFHSELQLEQELLPLLNQLGVLEELELDEAMRSFAGPQQALGAILSAPNSPTSVTLPRLKRLSIKHVSADAVFYLLHRLSFPLSASVVLQASWRPRRPSSYDSYVAVILAKIEGLCFHTLSLSTTAESGVTFRLWGDRLAVDHGHLSQLYSGEAAHFSCSLRIPPRLLITYLIEELPLGQIECTLLSEQAVGLNDAVAWETVLSLMPSVEDLVMQYETFDYLANDAQPYRIRPANTYSLCPSLETLRIRELHHWSSLMLDFSSDVVHLGCVARGLAERKDGVGKMDITREVEDFHEEYPCPHEGGRGCRQPPGYESSLSAPVQRRNHFKARILDGAFRVPNLFKRR</sequence>
<evidence type="ECO:0000313" key="2">
    <source>
        <dbReference type="Proteomes" id="UP000008370"/>
    </source>
</evidence>
<evidence type="ECO:0000313" key="1">
    <source>
        <dbReference type="EMBL" id="EKM60301.1"/>
    </source>
</evidence>
<dbReference type="HOGENOM" id="CLU_029139_0_0_1"/>
<accession>K5VBN0</accession>
<dbReference type="Proteomes" id="UP000008370">
    <property type="component" value="Unassembled WGS sequence"/>
</dbReference>
<evidence type="ECO:0008006" key="3">
    <source>
        <dbReference type="Google" id="ProtNLM"/>
    </source>
</evidence>
<dbReference type="AlphaFoldDB" id="K5VBN0"/>
<gene>
    <name evidence="1" type="ORF">PHACADRAFT_179654</name>
</gene>